<dbReference type="CDD" id="cd05007">
    <property type="entry name" value="SIS_Etherase"/>
    <property type="match status" value="1"/>
</dbReference>
<dbReference type="GO" id="GO:0016835">
    <property type="term" value="F:carbon-oxygen lyase activity"/>
    <property type="evidence" value="ECO:0007669"/>
    <property type="project" value="UniProtKB-UniRule"/>
</dbReference>
<dbReference type="InterPro" id="IPR005486">
    <property type="entry name" value="Glucokinase_regulatory_CS"/>
</dbReference>
<dbReference type="InterPro" id="IPR040190">
    <property type="entry name" value="MURQ/GCKR"/>
</dbReference>
<dbReference type="PROSITE" id="PS01272">
    <property type="entry name" value="GCKR"/>
    <property type="match status" value="1"/>
</dbReference>
<sequence>MDLTKLTTESRNLDTLDIDRVSTLEMMRMLNREDMKVPVAVAKSLERIAEAVDAASDAIKSGGRLVYTGAGTSGRLGILDASECPPTFGTDPNLVVGIIAGGKEAILKAVEGAEDDFAGGARDLISIGFTKKDILVGIAASGRTPYVLGALEHAKKLGAVTVSVSCNRGSAMAAAADIPIVAEVGPEAITGSTRLKAGTAQKLILNMITTGTMVKLGKVYSNIMVDVSATNEKLVERRKNIVMQATGADPDEAARLIGLSGGNPKLAILIKLTGLGRDEASLLLEKNSGYILKALDATDKQIREE</sequence>
<evidence type="ECO:0000313" key="5">
    <source>
        <dbReference type="EMBL" id="ETA81037.1"/>
    </source>
</evidence>
<dbReference type="PROSITE" id="PS51464">
    <property type="entry name" value="SIS"/>
    <property type="match status" value="1"/>
</dbReference>
<comment type="caution">
    <text evidence="5">The sequence shown here is derived from an EMBL/GenBank/DDBJ whole genome shotgun (WGS) entry which is preliminary data.</text>
</comment>
<comment type="catalytic activity">
    <reaction evidence="3">
        <text>N-acetyl-D-muramate 6-phosphate + H2O = N-acetyl-D-glucosamine 6-phosphate + (R)-lactate</text>
        <dbReference type="Rhea" id="RHEA:26410"/>
        <dbReference type="ChEBI" id="CHEBI:15377"/>
        <dbReference type="ChEBI" id="CHEBI:16004"/>
        <dbReference type="ChEBI" id="CHEBI:57513"/>
        <dbReference type="ChEBI" id="CHEBI:58722"/>
        <dbReference type="EC" id="4.2.1.126"/>
    </reaction>
</comment>
<dbReference type="GO" id="GO:0097173">
    <property type="term" value="P:N-acetylmuramic acid catabolic process"/>
    <property type="evidence" value="ECO:0007669"/>
    <property type="project" value="UniProtKB-UniPathway"/>
</dbReference>
<protein>
    <recommendedName>
        <fullName evidence="3">N-acetylmuramic acid 6-phosphate etherase</fullName>
        <shortName evidence="3">MurNAc-6-P etherase</shortName>
        <ecNumber evidence="3">4.2.1.126</ecNumber>
    </recommendedName>
    <alternativeName>
        <fullName evidence="3">N-acetylmuramic acid 6-phosphate hydrolase</fullName>
    </alternativeName>
    <alternativeName>
        <fullName evidence="3">N-acetylmuramic acid 6-phosphate lyase</fullName>
    </alternativeName>
</protein>
<feature type="active site" evidence="3">
    <location>
        <position position="114"/>
    </location>
</feature>
<evidence type="ECO:0000256" key="2">
    <source>
        <dbReference type="ARBA" id="ARBA00023277"/>
    </source>
</evidence>
<dbReference type="HAMAP" id="MF_00068">
    <property type="entry name" value="MurQ"/>
    <property type="match status" value="1"/>
</dbReference>
<evidence type="ECO:0000259" key="4">
    <source>
        <dbReference type="PROSITE" id="PS51464"/>
    </source>
</evidence>
<evidence type="ECO:0000256" key="3">
    <source>
        <dbReference type="HAMAP-Rule" id="MF_00068"/>
    </source>
</evidence>
<comment type="function">
    <text evidence="3">Specifically catalyzes the cleavage of the D-lactyl ether substituent of MurNAc 6-phosphate, producing GlcNAc 6-phosphate and D-lactate.</text>
</comment>
<dbReference type="EMBL" id="AXUN02000167">
    <property type="protein sequence ID" value="ETA81037.1"/>
    <property type="molecule type" value="Genomic_DNA"/>
</dbReference>
<keyword evidence="2 3" id="KW-0119">Carbohydrate metabolism</keyword>
<dbReference type="Proteomes" id="UP000017747">
    <property type="component" value="Unassembled WGS sequence"/>
</dbReference>
<dbReference type="GO" id="GO:0009254">
    <property type="term" value="P:peptidoglycan turnover"/>
    <property type="evidence" value="ECO:0007669"/>
    <property type="project" value="TreeGrafter"/>
</dbReference>
<organism evidence="5 6">
    <name type="scientific">Youngiibacter fragilis 232.1</name>
    <dbReference type="NCBI Taxonomy" id="994573"/>
    <lineage>
        <taxon>Bacteria</taxon>
        <taxon>Bacillati</taxon>
        <taxon>Bacillota</taxon>
        <taxon>Clostridia</taxon>
        <taxon>Eubacteriales</taxon>
        <taxon>Clostridiaceae</taxon>
        <taxon>Youngiibacter</taxon>
    </lineage>
</organism>
<dbReference type="InterPro" id="IPR005488">
    <property type="entry name" value="Etherase_MurQ"/>
</dbReference>
<dbReference type="GO" id="GO:0097367">
    <property type="term" value="F:carbohydrate derivative binding"/>
    <property type="evidence" value="ECO:0007669"/>
    <property type="project" value="InterPro"/>
</dbReference>
<dbReference type="PANTHER" id="PTHR10088">
    <property type="entry name" value="GLUCOKINASE REGULATORY PROTEIN"/>
    <property type="match status" value="1"/>
</dbReference>
<name>V7I7P1_9CLOT</name>
<dbReference type="NCBIfam" id="NF003915">
    <property type="entry name" value="PRK05441.1"/>
    <property type="match status" value="1"/>
</dbReference>
<dbReference type="InterPro" id="IPR046348">
    <property type="entry name" value="SIS_dom_sf"/>
</dbReference>
<keyword evidence="6" id="KW-1185">Reference proteome</keyword>
<dbReference type="Gene3D" id="1.10.8.1080">
    <property type="match status" value="1"/>
</dbReference>
<keyword evidence="1 3" id="KW-0456">Lyase</keyword>
<dbReference type="RefSeq" id="WP_023388513.1">
    <property type="nucleotide sequence ID" value="NZ_AXUN02000167.1"/>
</dbReference>
<dbReference type="Gene3D" id="3.40.50.10490">
    <property type="entry name" value="Glucose-6-phosphate isomerase like protein, domain 1"/>
    <property type="match status" value="1"/>
</dbReference>
<dbReference type="UniPathway" id="UPA00342"/>
<reference evidence="5 6" key="1">
    <citation type="journal article" date="2014" name="Genome Announc.">
        <title>Genome Sequence of Youngiibacter fragilis, the Type Strain of the Genus Youngiibacter.</title>
        <authorList>
            <person name="Wawrik C.B."/>
            <person name="Callaghan A.V."/>
            <person name="Stamps B.W."/>
            <person name="Wawrik B."/>
        </authorList>
    </citation>
    <scope>NUCLEOTIDE SEQUENCE [LARGE SCALE GENOMIC DNA]</scope>
    <source>
        <strain evidence="5 6">232.1</strain>
    </source>
</reference>
<dbReference type="SUPFAM" id="SSF53697">
    <property type="entry name" value="SIS domain"/>
    <property type="match status" value="1"/>
</dbReference>
<comment type="pathway">
    <text evidence="3">Amino-sugar metabolism; N-acetylmuramate degradation.</text>
</comment>
<dbReference type="GO" id="GO:0016803">
    <property type="term" value="F:ether hydrolase activity"/>
    <property type="evidence" value="ECO:0007669"/>
    <property type="project" value="TreeGrafter"/>
</dbReference>
<evidence type="ECO:0000256" key="1">
    <source>
        <dbReference type="ARBA" id="ARBA00023239"/>
    </source>
</evidence>
<dbReference type="AlphaFoldDB" id="V7I7P1"/>
<feature type="domain" description="SIS" evidence="4">
    <location>
        <begin position="55"/>
        <end position="218"/>
    </location>
</feature>
<dbReference type="NCBIfam" id="NF009222">
    <property type="entry name" value="PRK12570.1"/>
    <property type="match status" value="1"/>
</dbReference>
<dbReference type="STRING" id="994573.T472_0208730"/>
<dbReference type="EC" id="4.2.1.126" evidence="3"/>
<comment type="similarity">
    <text evidence="3">Belongs to the GCKR-like family. MurNAc-6-P etherase subfamily.</text>
</comment>
<feature type="active site" description="Proton donor" evidence="3">
    <location>
        <position position="83"/>
    </location>
</feature>
<dbReference type="FunFam" id="3.40.50.10490:FF:000014">
    <property type="entry name" value="N-acetylmuramic acid 6-phosphate etherase"/>
    <property type="match status" value="1"/>
</dbReference>
<accession>V7I7P1</accession>
<dbReference type="GO" id="GO:0046348">
    <property type="term" value="P:amino sugar catabolic process"/>
    <property type="evidence" value="ECO:0007669"/>
    <property type="project" value="InterPro"/>
</dbReference>
<dbReference type="Pfam" id="PF22645">
    <property type="entry name" value="GKRP_SIS_N"/>
    <property type="match status" value="1"/>
</dbReference>
<proteinExistence type="inferred from homology"/>
<dbReference type="NCBIfam" id="TIGR00274">
    <property type="entry name" value="N-acetylmuramic acid 6-phosphate etherase"/>
    <property type="match status" value="1"/>
</dbReference>
<evidence type="ECO:0000313" key="6">
    <source>
        <dbReference type="Proteomes" id="UP000017747"/>
    </source>
</evidence>
<comment type="subunit">
    <text evidence="3">Homodimer.</text>
</comment>
<dbReference type="PANTHER" id="PTHR10088:SF4">
    <property type="entry name" value="GLUCOKINASE REGULATORY PROTEIN"/>
    <property type="match status" value="1"/>
</dbReference>
<dbReference type="InterPro" id="IPR001347">
    <property type="entry name" value="SIS_dom"/>
</dbReference>
<dbReference type="eggNOG" id="COG2103">
    <property type="taxonomic scope" value="Bacteria"/>
</dbReference>
<gene>
    <name evidence="3" type="primary">murQ</name>
    <name evidence="5" type="ORF">T472_0208730</name>
</gene>
<comment type="miscellaneous">
    <text evidence="3">A lyase-type mechanism (elimination/hydration) is suggested for the cleavage of the lactyl ether bond of MurNAc 6-phosphate, with the formation of an alpha,beta-unsaturated aldehyde intermediate with (E)-stereochemistry, followed by the syn addition of water to give product.</text>
</comment>
<dbReference type="PATRIC" id="fig|994573.3.peg.1616"/>